<dbReference type="GeneID" id="27329881"/>
<dbReference type="Pfam" id="PF13714">
    <property type="entry name" value="PEP_mutase"/>
    <property type="match status" value="1"/>
</dbReference>
<dbReference type="RefSeq" id="XP_016238726.1">
    <property type="nucleotide sequence ID" value="XM_016377156.1"/>
</dbReference>
<gene>
    <name evidence="1" type="ORF">PV08_02798</name>
</gene>
<name>A0A0D2BIY3_9EURO</name>
<keyword evidence="2" id="KW-1185">Reference proteome</keyword>
<dbReference type="HOGENOM" id="CLU_027389_2_0_1"/>
<dbReference type="SUPFAM" id="SSF51621">
    <property type="entry name" value="Phosphoenolpyruvate/pyruvate domain"/>
    <property type="match status" value="1"/>
</dbReference>
<dbReference type="Gene3D" id="3.20.20.60">
    <property type="entry name" value="Phosphoenolpyruvate-binding domains"/>
    <property type="match status" value="1"/>
</dbReference>
<dbReference type="GO" id="GO:0003824">
    <property type="term" value="F:catalytic activity"/>
    <property type="evidence" value="ECO:0007669"/>
    <property type="project" value="InterPro"/>
</dbReference>
<dbReference type="EMBL" id="KN847493">
    <property type="protein sequence ID" value="KIW18510.1"/>
    <property type="molecule type" value="Genomic_DNA"/>
</dbReference>
<dbReference type="PANTHER" id="PTHR42905">
    <property type="entry name" value="PHOSPHOENOLPYRUVATE CARBOXYLASE"/>
    <property type="match status" value="1"/>
</dbReference>
<dbReference type="OrthoDB" id="429143at2759"/>
<dbReference type="AlphaFoldDB" id="A0A0D2BIY3"/>
<dbReference type="CDD" id="cd00377">
    <property type="entry name" value="ICL_PEPM"/>
    <property type="match status" value="1"/>
</dbReference>
<accession>A0A0D2BIY3</accession>
<reference evidence="1 2" key="1">
    <citation type="submission" date="2015-01" db="EMBL/GenBank/DDBJ databases">
        <title>The Genome Sequence of Exophiala spinifera CBS89968.</title>
        <authorList>
            <consortium name="The Broad Institute Genomics Platform"/>
            <person name="Cuomo C."/>
            <person name="de Hoog S."/>
            <person name="Gorbushina A."/>
            <person name="Stielow B."/>
            <person name="Teixiera M."/>
            <person name="Abouelleil A."/>
            <person name="Chapman S.B."/>
            <person name="Priest M."/>
            <person name="Young S.K."/>
            <person name="Wortman J."/>
            <person name="Nusbaum C."/>
            <person name="Birren B."/>
        </authorList>
    </citation>
    <scope>NUCLEOTIDE SEQUENCE [LARGE SCALE GENOMIC DNA]</scope>
    <source>
        <strain evidence="1 2">CBS 89968</strain>
    </source>
</reference>
<dbReference type="PANTHER" id="PTHR42905:SF16">
    <property type="entry name" value="CARBOXYPHOSPHONOENOLPYRUVATE PHOSPHONOMUTASE-LIKE PROTEIN (AFU_ORTHOLOGUE AFUA_5G07230)"/>
    <property type="match status" value="1"/>
</dbReference>
<organism evidence="1 2">
    <name type="scientific">Exophiala spinifera</name>
    <dbReference type="NCBI Taxonomy" id="91928"/>
    <lineage>
        <taxon>Eukaryota</taxon>
        <taxon>Fungi</taxon>
        <taxon>Dikarya</taxon>
        <taxon>Ascomycota</taxon>
        <taxon>Pezizomycotina</taxon>
        <taxon>Eurotiomycetes</taxon>
        <taxon>Chaetothyriomycetidae</taxon>
        <taxon>Chaetothyriales</taxon>
        <taxon>Herpotrichiellaceae</taxon>
        <taxon>Exophiala</taxon>
    </lineage>
</organism>
<sequence>MTSKGLPSELARTLKSYHRPGNPLVLANVHDVFSAKAVAPLSSAKALATASYSVAISAGTSDDGLTLEQNVAAARLIGKVAKEHNKPLTVDLQDGYGERLEEAVRQIIGAGAVGMNLEDYNKETKQFYSVDEAAARVKTAVEVGVKEGIPAFVVNARCDTLVQGGGMEETIERGRQYLAAGATSVFVWGGSKRGVSRAEVAKLVEAFDGRLNVSLRWTDGLTVSELAKIGVSRISVGPTIAFLAVAEFERQAQHLLEQA</sequence>
<dbReference type="InterPro" id="IPR039556">
    <property type="entry name" value="ICL/PEPM"/>
</dbReference>
<evidence type="ECO:0000313" key="1">
    <source>
        <dbReference type="EMBL" id="KIW18510.1"/>
    </source>
</evidence>
<dbReference type="InterPro" id="IPR040442">
    <property type="entry name" value="Pyrv_kinase-like_dom_sf"/>
</dbReference>
<dbReference type="VEuPathDB" id="FungiDB:PV08_02798"/>
<proteinExistence type="predicted"/>
<evidence type="ECO:0008006" key="3">
    <source>
        <dbReference type="Google" id="ProtNLM"/>
    </source>
</evidence>
<dbReference type="InterPro" id="IPR015813">
    <property type="entry name" value="Pyrv/PenolPyrv_kinase-like_dom"/>
</dbReference>
<evidence type="ECO:0000313" key="2">
    <source>
        <dbReference type="Proteomes" id="UP000053328"/>
    </source>
</evidence>
<dbReference type="Proteomes" id="UP000053328">
    <property type="component" value="Unassembled WGS sequence"/>
</dbReference>
<protein>
    <recommendedName>
        <fullName evidence="3">PEP phosphonomutase</fullName>
    </recommendedName>
</protein>